<dbReference type="RefSeq" id="WP_168624242.1">
    <property type="nucleotide sequence ID" value="NZ_JAAZQQ010000005.1"/>
</dbReference>
<keyword evidence="2" id="KW-0732">Signal</keyword>
<proteinExistence type="predicted"/>
<name>A0A7X6K045_9RHOB</name>
<feature type="compositionally biased region" description="Pro residues" evidence="1">
    <location>
        <begin position="212"/>
        <end position="224"/>
    </location>
</feature>
<evidence type="ECO:0000313" key="4">
    <source>
        <dbReference type="Proteomes" id="UP000526408"/>
    </source>
</evidence>
<accession>A0A7X6K045</accession>
<organism evidence="3 4">
    <name type="scientific">Roseicyclus persicicus</name>
    <dbReference type="NCBI Taxonomy" id="2650661"/>
    <lineage>
        <taxon>Bacteria</taxon>
        <taxon>Pseudomonadati</taxon>
        <taxon>Pseudomonadota</taxon>
        <taxon>Alphaproteobacteria</taxon>
        <taxon>Rhodobacterales</taxon>
        <taxon>Roseobacteraceae</taxon>
        <taxon>Roseicyclus</taxon>
    </lineage>
</organism>
<sequence>MSIRPLLFAVLAAGLPGLALAQGSCPQGLARDGVWFDYGDRTILSRVLSDGRVLDLEYVAGQPAINSYLLLPIGLLSERWTMQAGRVDAGSHEVLRHSGFPDPVPVAAPGARFDGVETTVYEDGSTGDSHLALTVGAPQPVSIGPCLYTGLPVDITWSRPTGETIQHERLMHLSDLGVTLYLGFADPGQAVVPTLPLSISASAPRAGGAGPAPAPGAPPGPPAK</sequence>
<reference evidence="3 4" key="1">
    <citation type="submission" date="2020-04" db="EMBL/GenBank/DDBJ databases">
        <authorList>
            <person name="Yoon J."/>
        </authorList>
    </citation>
    <scope>NUCLEOTIDE SEQUENCE [LARGE SCALE GENOMIC DNA]</scope>
    <source>
        <strain evidence="3 4">KMU-115</strain>
    </source>
</reference>
<protein>
    <submittedName>
        <fullName evidence="3">Uncharacterized protein</fullName>
    </submittedName>
</protein>
<dbReference type="Proteomes" id="UP000526408">
    <property type="component" value="Unassembled WGS sequence"/>
</dbReference>
<evidence type="ECO:0000313" key="3">
    <source>
        <dbReference type="EMBL" id="NKX45865.1"/>
    </source>
</evidence>
<evidence type="ECO:0000256" key="1">
    <source>
        <dbReference type="SAM" id="MobiDB-lite"/>
    </source>
</evidence>
<evidence type="ECO:0000256" key="2">
    <source>
        <dbReference type="SAM" id="SignalP"/>
    </source>
</evidence>
<feature type="signal peptide" evidence="2">
    <location>
        <begin position="1"/>
        <end position="21"/>
    </location>
</feature>
<feature type="chain" id="PRO_5031055300" evidence="2">
    <location>
        <begin position="22"/>
        <end position="224"/>
    </location>
</feature>
<feature type="region of interest" description="Disordered" evidence="1">
    <location>
        <begin position="202"/>
        <end position="224"/>
    </location>
</feature>
<dbReference type="AlphaFoldDB" id="A0A7X6K045"/>
<dbReference type="EMBL" id="JAAZQQ010000005">
    <property type="protein sequence ID" value="NKX45865.1"/>
    <property type="molecule type" value="Genomic_DNA"/>
</dbReference>
<gene>
    <name evidence="3" type="ORF">HCU73_14815</name>
</gene>
<comment type="caution">
    <text evidence="3">The sequence shown here is derived from an EMBL/GenBank/DDBJ whole genome shotgun (WGS) entry which is preliminary data.</text>
</comment>
<keyword evidence="4" id="KW-1185">Reference proteome</keyword>